<sequence>MDNLNKTFQSGQILTADEMNQITSKIDEVIDFTNGGGTLRKLYINRGAVYNEETGFYELNGITDIDEEEMLNIYTFTAYPSSIANYKPGLYNSKIKCRTNFKPRFFSSADVFKTTGDKIFDAYLCSNFTVLTVESYSWFPNTNNIMKIALSPGMFYECNNLTKVLGIIDVTNNELSYSYSYVLPALESINIKGISKDFRFLAQAPKINLESLTYLIDNAINGDTEIKVYVADEVYSKLTDAENTEWNALYTAANNKNITFTTLTMNSFYEVPVEDLKMIDTEWEYRRMNNDQTKALIHTEILDKLVSERNSEIQTLNDDSSDASNEQLPYPVFTGEELKELLESEEYTPVIPTQDEMVETEQ</sequence>
<dbReference type="Proteomes" id="UP000594051">
    <property type="component" value="Segment"/>
</dbReference>
<dbReference type="GeneID" id="65128832"/>
<name>A0A7M1RWX7_9CAUD</name>
<evidence type="ECO:0000313" key="1">
    <source>
        <dbReference type="EMBL" id="QOR58361.1"/>
    </source>
</evidence>
<reference evidence="1 2" key="1">
    <citation type="submission" date="2020-07" db="EMBL/GenBank/DDBJ databases">
        <title>Taxonomic proposal: Crassvirales, a new order of highly abundant and diverse bacterial viruses.</title>
        <authorList>
            <person name="Shkoporov A.N."/>
            <person name="Stockdale S.R."/>
            <person name="Guerin E."/>
            <person name="Ross R.P."/>
            <person name="Hill C."/>
        </authorList>
    </citation>
    <scope>NUCLEOTIDE SEQUENCE [LARGE SCALE GENOMIC DNA]</scope>
</reference>
<keyword evidence="2" id="KW-1185">Reference proteome</keyword>
<accession>A0A7M1RWX7</accession>
<dbReference type="EMBL" id="MT774379">
    <property type="protein sequence ID" value="QOR58361.1"/>
    <property type="molecule type" value="Genomic_DNA"/>
</dbReference>
<protein>
    <submittedName>
        <fullName evidence="1">Uncharacterized protein</fullName>
    </submittedName>
</protein>
<dbReference type="KEGG" id="vg:65128832"/>
<organism evidence="1 2">
    <name type="scientific">uncultured phage cr118_1</name>
    <dbReference type="NCBI Taxonomy" id="2772063"/>
    <lineage>
        <taxon>Viruses</taxon>
        <taxon>Duplodnaviria</taxon>
        <taxon>Heunggongvirae</taxon>
        <taxon>Uroviricota</taxon>
        <taxon>Caudoviricetes</taxon>
        <taxon>Crassvirales</taxon>
        <taxon>Suoliviridae</taxon>
        <taxon>Uncouvirinae</taxon>
        <taxon>Besingivirus</taxon>
        <taxon>Besingivirus coli</taxon>
    </lineage>
</organism>
<evidence type="ECO:0000313" key="2">
    <source>
        <dbReference type="Proteomes" id="UP000594051"/>
    </source>
</evidence>
<dbReference type="RefSeq" id="YP_010110519.1">
    <property type="nucleotide sequence ID" value="NC_055872.1"/>
</dbReference>
<proteinExistence type="predicted"/>